<keyword evidence="4" id="KW-0804">Transcription</keyword>
<evidence type="ECO:0000256" key="5">
    <source>
        <dbReference type="ARBA" id="ARBA00023242"/>
    </source>
</evidence>
<protein>
    <submittedName>
        <fullName evidence="7">Uncharacterized protein</fullName>
    </submittedName>
</protein>
<comment type="similarity">
    <text evidence="2">Belongs to the Mediator complex subunit 27 family.</text>
</comment>
<evidence type="ECO:0000256" key="6">
    <source>
        <dbReference type="SAM" id="MobiDB-lite"/>
    </source>
</evidence>
<dbReference type="OrthoDB" id="5326237at2759"/>
<name>A0A6A6P1G8_9PEZI</name>
<evidence type="ECO:0000256" key="2">
    <source>
        <dbReference type="ARBA" id="ARBA00008048"/>
    </source>
</evidence>
<gene>
    <name evidence="7" type="ORF">BDY21DRAFT_421088</name>
</gene>
<evidence type="ECO:0000313" key="7">
    <source>
        <dbReference type="EMBL" id="KAF2457739.1"/>
    </source>
</evidence>
<dbReference type="EMBL" id="MU001679">
    <property type="protein sequence ID" value="KAF2457739.1"/>
    <property type="molecule type" value="Genomic_DNA"/>
</dbReference>
<evidence type="ECO:0000256" key="1">
    <source>
        <dbReference type="ARBA" id="ARBA00004123"/>
    </source>
</evidence>
<accession>A0A6A6P1G8</accession>
<dbReference type="Pfam" id="PF11571">
    <property type="entry name" value="Med27"/>
    <property type="match status" value="1"/>
</dbReference>
<sequence length="317" mass="35227">MADAPEVKPEPGGQPDGEVTDDIETREQQCIADLAHVEQLQEQINTLRRVLPKICLSLSHPGPTPAATWAEFERGTLAASRALNRFRSGSESGQTREVIAKARESRRRDPRLGKASKVRKFGWVEMVGAEKEGQKAKSQDGEAEGGEVRNGEVEENGVDGVVSGWEDHPSAQEVIRGYRSAYPEDFVDYRREEQVIKICLEAIPSTLTFAVTKRDNETGKSSIEAQCLGGQKFHAAVTRCLCSRQRKHDMRYLLDMIGAYHKSAHKGSYTCDKCNKLLDRNGLPVAAQRPKPSPSDPSKDAFEDGVRVWEHFHEGCL</sequence>
<comment type="subcellular location">
    <subcellularLocation>
        <location evidence="1">Nucleus</location>
    </subcellularLocation>
</comment>
<feature type="region of interest" description="Disordered" evidence="6">
    <location>
        <begin position="131"/>
        <end position="152"/>
    </location>
</feature>
<organism evidence="7 8">
    <name type="scientific">Lineolata rhizophorae</name>
    <dbReference type="NCBI Taxonomy" id="578093"/>
    <lineage>
        <taxon>Eukaryota</taxon>
        <taxon>Fungi</taxon>
        <taxon>Dikarya</taxon>
        <taxon>Ascomycota</taxon>
        <taxon>Pezizomycotina</taxon>
        <taxon>Dothideomycetes</taxon>
        <taxon>Dothideomycetes incertae sedis</taxon>
        <taxon>Lineolatales</taxon>
        <taxon>Lineolataceae</taxon>
        <taxon>Lineolata</taxon>
    </lineage>
</organism>
<evidence type="ECO:0000256" key="4">
    <source>
        <dbReference type="ARBA" id="ARBA00023163"/>
    </source>
</evidence>
<keyword evidence="3" id="KW-0805">Transcription regulation</keyword>
<evidence type="ECO:0000256" key="3">
    <source>
        <dbReference type="ARBA" id="ARBA00023015"/>
    </source>
</evidence>
<dbReference type="InterPro" id="IPR021627">
    <property type="entry name" value="Mediator_Med27"/>
</dbReference>
<proteinExistence type="inferred from homology"/>
<dbReference type="GO" id="GO:0016592">
    <property type="term" value="C:mediator complex"/>
    <property type="evidence" value="ECO:0007669"/>
    <property type="project" value="InterPro"/>
</dbReference>
<feature type="region of interest" description="Disordered" evidence="6">
    <location>
        <begin position="1"/>
        <end position="24"/>
    </location>
</feature>
<reference evidence="7" key="1">
    <citation type="journal article" date="2020" name="Stud. Mycol.">
        <title>101 Dothideomycetes genomes: a test case for predicting lifestyles and emergence of pathogens.</title>
        <authorList>
            <person name="Haridas S."/>
            <person name="Albert R."/>
            <person name="Binder M."/>
            <person name="Bloem J."/>
            <person name="Labutti K."/>
            <person name="Salamov A."/>
            <person name="Andreopoulos B."/>
            <person name="Baker S."/>
            <person name="Barry K."/>
            <person name="Bills G."/>
            <person name="Bluhm B."/>
            <person name="Cannon C."/>
            <person name="Castanera R."/>
            <person name="Culley D."/>
            <person name="Daum C."/>
            <person name="Ezra D."/>
            <person name="Gonzalez J."/>
            <person name="Henrissat B."/>
            <person name="Kuo A."/>
            <person name="Liang C."/>
            <person name="Lipzen A."/>
            <person name="Lutzoni F."/>
            <person name="Magnuson J."/>
            <person name="Mondo S."/>
            <person name="Nolan M."/>
            <person name="Ohm R."/>
            <person name="Pangilinan J."/>
            <person name="Park H.-J."/>
            <person name="Ramirez L."/>
            <person name="Alfaro M."/>
            <person name="Sun H."/>
            <person name="Tritt A."/>
            <person name="Yoshinaga Y."/>
            <person name="Zwiers L.-H."/>
            <person name="Turgeon B."/>
            <person name="Goodwin S."/>
            <person name="Spatafora J."/>
            <person name="Crous P."/>
            <person name="Grigoriev I."/>
        </authorList>
    </citation>
    <scope>NUCLEOTIDE SEQUENCE</scope>
    <source>
        <strain evidence="7">ATCC 16933</strain>
    </source>
</reference>
<feature type="compositionally biased region" description="Basic and acidic residues" evidence="6">
    <location>
        <begin position="98"/>
        <end position="112"/>
    </location>
</feature>
<dbReference type="AlphaFoldDB" id="A0A6A6P1G8"/>
<feature type="region of interest" description="Disordered" evidence="6">
    <location>
        <begin position="88"/>
        <end position="114"/>
    </location>
</feature>
<evidence type="ECO:0000313" key="8">
    <source>
        <dbReference type="Proteomes" id="UP000799766"/>
    </source>
</evidence>
<keyword evidence="5" id="KW-0539">Nucleus</keyword>
<dbReference type="Proteomes" id="UP000799766">
    <property type="component" value="Unassembled WGS sequence"/>
</dbReference>
<keyword evidence="8" id="KW-1185">Reference proteome</keyword>